<comment type="caution">
    <text evidence="8">The sequence shown here is derived from an EMBL/GenBank/DDBJ whole genome shotgun (WGS) entry which is preliminary data.</text>
</comment>
<gene>
    <name evidence="8" type="ORF">MXD59_18665</name>
</gene>
<evidence type="ECO:0000259" key="7">
    <source>
        <dbReference type="Pfam" id="PF06271"/>
    </source>
</evidence>
<evidence type="ECO:0000256" key="2">
    <source>
        <dbReference type="ARBA" id="ARBA00022475"/>
    </source>
</evidence>
<feature type="domain" description="RDD" evidence="7">
    <location>
        <begin position="35"/>
        <end position="145"/>
    </location>
</feature>
<reference evidence="8 9" key="1">
    <citation type="submission" date="2022-04" db="EMBL/GenBank/DDBJ databases">
        <title>Genome diversity in the genus Frankia.</title>
        <authorList>
            <person name="Carlos-Shanley C."/>
            <person name="Hahn D."/>
        </authorList>
    </citation>
    <scope>NUCLEOTIDE SEQUENCE [LARGE SCALE GENOMIC DNA]</scope>
    <source>
        <strain evidence="8 9">Ag45/Mut15</strain>
    </source>
</reference>
<dbReference type="PANTHER" id="PTHR36115:SF6">
    <property type="entry name" value="PROLINE-RICH ANTIGEN HOMOLOG"/>
    <property type="match status" value="1"/>
</dbReference>
<dbReference type="InterPro" id="IPR010432">
    <property type="entry name" value="RDD"/>
</dbReference>
<protein>
    <submittedName>
        <fullName evidence="8">RDD family protein</fullName>
    </submittedName>
</protein>
<accession>A0ABT0K1U1</accession>
<organism evidence="8 9">
    <name type="scientific">Frankia umida</name>
    <dbReference type="NCBI Taxonomy" id="573489"/>
    <lineage>
        <taxon>Bacteria</taxon>
        <taxon>Bacillati</taxon>
        <taxon>Actinomycetota</taxon>
        <taxon>Actinomycetes</taxon>
        <taxon>Frankiales</taxon>
        <taxon>Frankiaceae</taxon>
        <taxon>Frankia</taxon>
    </lineage>
</organism>
<comment type="subcellular location">
    <subcellularLocation>
        <location evidence="1">Cell membrane</location>
        <topology evidence="1">Multi-pass membrane protein</topology>
    </subcellularLocation>
</comment>
<keyword evidence="3 6" id="KW-0812">Transmembrane</keyword>
<feature type="transmembrane region" description="Helical" evidence="6">
    <location>
        <begin position="41"/>
        <end position="61"/>
    </location>
</feature>
<keyword evidence="9" id="KW-1185">Reference proteome</keyword>
<dbReference type="InterPro" id="IPR051791">
    <property type="entry name" value="Pra-immunoreactive"/>
</dbReference>
<evidence type="ECO:0000256" key="3">
    <source>
        <dbReference type="ARBA" id="ARBA00022692"/>
    </source>
</evidence>
<evidence type="ECO:0000313" key="9">
    <source>
        <dbReference type="Proteomes" id="UP001201873"/>
    </source>
</evidence>
<dbReference type="Pfam" id="PF06271">
    <property type="entry name" value="RDD"/>
    <property type="match status" value="1"/>
</dbReference>
<evidence type="ECO:0000256" key="5">
    <source>
        <dbReference type="ARBA" id="ARBA00023136"/>
    </source>
</evidence>
<evidence type="ECO:0000256" key="6">
    <source>
        <dbReference type="SAM" id="Phobius"/>
    </source>
</evidence>
<keyword evidence="5 6" id="KW-0472">Membrane</keyword>
<evidence type="ECO:0000256" key="4">
    <source>
        <dbReference type="ARBA" id="ARBA00022989"/>
    </source>
</evidence>
<dbReference type="EMBL" id="JALKFT010000021">
    <property type="protein sequence ID" value="MCK9877772.1"/>
    <property type="molecule type" value="Genomic_DNA"/>
</dbReference>
<dbReference type="Proteomes" id="UP001201873">
    <property type="component" value="Unassembled WGS sequence"/>
</dbReference>
<keyword evidence="2" id="KW-1003">Cell membrane</keyword>
<feature type="transmembrane region" description="Helical" evidence="6">
    <location>
        <begin position="73"/>
        <end position="93"/>
    </location>
</feature>
<name>A0ABT0K1U1_9ACTN</name>
<dbReference type="RefSeq" id="WP_248816001.1">
    <property type="nucleotide sequence ID" value="NZ_JALKFT010000021.1"/>
</dbReference>
<evidence type="ECO:0000313" key="8">
    <source>
        <dbReference type="EMBL" id="MCK9877772.1"/>
    </source>
</evidence>
<dbReference type="PANTHER" id="PTHR36115">
    <property type="entry name" value="PROLINE-RICH ANTIGEN HOMOLOG-RELATED"/>
    <property type="match status" value="1"/>
</dbReference>
<keyword evidence="4 6" id="KW-1133">Transmembrane helix</keyword>
<sequence>MGRALGGWLEGPGLPHDEPPGVRLGLPEHGRGSVVGFGPRLAAYLIDAVVANLMVGVLFLLGVRYSTNVRGLAIYLIFLLEEFILISASGQTIGMRLMGIRVIRLRDRALQSWPWIALRTLLLALLVPVFIWDRDQRGTHDRAAGTVVVRDPARPDATT</sequence>
<feature type="transmembrane region" description="Helical" evidence="6">
    <location>
        <begin position="113"/>
        <end position="132"/>
    </location>
</feature>
<proteinExistence type="predicted"/>
<evidence type="ECO:0000256" key="1">
    <source>
        <dbReference type="ARBA" id="ARBA00004651"/>
    </source>
</evidence>